<protein>
    <recommendedName>
        <fullName evidence="4">Homocitrate synthase</fullName>
        <ecNumber evidence="3">2.3.3.14</ecNumber>
    </recommendedName>
</protein>
<evidence type="ECO:0000256" key="6">
    <source>
        <dbReference type="ARBA" id="ARBA00048019"/>
    </source>
</evidence>
<comment type="similarity">
    <text evidence="2">Belongs to the alpha-IPM synthase/homocitrate synthase family.</text>
</comment>
<dbReference type="Gene3D" id="3.20.20.70">
    <property type="entry name" value="Aldolase class I"/>
    <property type="match status" value="1"/>
</dbReference>
<dbReference type="EC" id="2.3.3.14" evidence="3"/>
<dbReference type="SUPFAM" id="SSF51569">
    <property type="entry name" value="Aldolase"/>
    <property type="match status" value="1"/>
</dbReference>
<evidence type="ECO:0000256" key="3">
    <source>
        <dbReference type="ARBA" id="ARBA00012974"/>
    </source>
</evidence>
<dbReference type="GO" id="GO:0004410">
    <property type="term" value="F:homocitrate synthase activity"/>
    <property type="evidence" value="ECO:0007669"/>
    <property type="project" value="UniProtKB-EC"/>
</dbReference>
<organism evidence="8 9">
    <name type="scientific">Legionella septentrionalis</name>
    <dbReference type="NCBI Taxonomy" id="2498109"/>
    <lineage>
        <taxon>Bacteria</taxon>
        <taxon>Pseudomonadati</taxon>
        <taxon>Pseudomonadota</taxon>
        <taxon>Gammaproteobacteria</taxon>
        <taxon>Legionellales</taxon>
        <taxon>Legionellaceae</taxon>
        <taxon>Legionella</taxon>
    </lineage>
</organism>
<dbReference type="InterPro" id="IPR013785">
    <property type="entry name" value="Aldolase_TIM"/>
</dbReference>
<evidence type="ECO:0000256" key="4">
    <source>
        <dbReference type="ARBA" id="ARBA00020735"/>
    </source>
</evidence>
<dbReference type="Proteomes" id="UP000288012">
    <property type="component" value="Unassembled WGS sequence"/>
</dbReference>
<dbReference type="InterPro" id="IPR000891">
    <property type="entry name" value="PYR_CT"/>
</dbReference>
<comment type="function">
    <text evidence="1">This protein is a Fe-Mo-cofactor biosynthetic component.</text>
</comment>
<dbReference type="RefSeq" id="WP_127111085.1">
    <property type="nucleotide sequence ID" value="NZ_RZGR01000005.1"/>
</dbReference>
<evidence type="ECO:0000313" key="8">
    <source>
        <dbReference type="EMBL" id="RUQ90060.1"/>
    </source>
</evidence>
<evidence type="ECO:0000256" key="2">
    <source>
        <dbReference type="ARBA" id="ARBA00006154"/>
    </source>
</evidence>
<dbReference type="PANTHER" id="PTHR42880">
    <property type="entry name" value="HOMOCITRATE SYNTHASE"/>
    <property type="match status" value="1"/>
</dbReference>
<reference evidence="8 9" key="1">
    <citation type="submission" date="2018-12" db="EMBL/GenBank/DDBJ databases">
        <title>Legionella sp,whole genome shotgun sequence.</title>
        <authorList>
            <person name="Wu H."/>
        </authorList>
    </citation>
    <scope>NUCLEOTIDE SEQUENCE [LARGE SCALE GENOMIC DNA]</scope>
    <source>
        <strain evidence="9">km714</strain>
    </source>
</reference>
<dbReference type="PANTHER" id="PTHR42880:SF1">
    <property type="entry name" value="ISOPROPYLMALATE_HOMOCITRATE_CITRAMALATE SYNTHASE FAMILY PROTEIN"/>
    <property type="match status" value="1"/>
</dbReference>
<accession>A0A433JL81</accession>
<feature type="domain" description="Pyruvate carboxyltransferase" evidence="7">
    <location>
        <begin position="3"/>
        <end position="252"/>
    </location>
</feature>
<dbReference type="PROSITE" id="PS50991">
    <property type="entry name" value="PYR_CT"/>
    <property type="match status" value="1"/>
</dbReference>
<comment type="caution">
    <text evidence="8">The sequence shown here is derived from an EMBL/GenBank/DDBJ whole genome shotgun (WGS) entry which is preliminary data.</text>
</comment>
<dbReference type="EMBL" id="RZGR01000005">
    <property type="protein sequence ID" value="RUQ90060.1"/>
    <property type="molecule type" value="Genomic_DNA"/>
</dbReference>
<sequence length="297" mass="32934">MNIQALDVTLRDGGNRTNFHFSDEDIQHILSGLDNSGIEYIEIGYRNGSIHPIPDLGRAGLCAKNYLAYCTSLIHHSRIAVMAHPQNLTQADLEELKSFGISMIRICIAKGDVQAAYSIMQDCRKLGFITSANFIHISQYHEPELDEAVEQISQISPDIVYFADSNGSLLPAKVKKMYEKYVNAYSMAFGFHAHDNLGLAQANAIAAAGAGVSYIDFSLAGMGKGIGNLRTEYFTAYLHALNIKKYRLESILPAANYVRKMFHTEQENIPMDEFERGILDLSTAEIKTKNSTNNKAS</sequence>
<keyword evidence="5" id="KW-0808">Transferase</keyword>
<gene>
    <name evidence="8" type="ORF">EKM59_02685</name>
</gene>
<evidence type="ECO:0000313" key="9">
    <source>
        <dbReference type="Proteomes" id="UP000288012"/>
    </source>
</evidence>
<evidence type="ECO:0000256" key="5">
    <source>
        <dbReference type="ARBA" id="ARBA00022679"/>
    </source>
</evidence>
<keyword evidence="9" id="KW-1185">Reference proteome</keyword>
<evidence type="ECO:0000256" key="1">
    <source>
        <dbReference type="ARBA" id="ARBA00003050"/>
    </source>
</evidence>
<dbReference type="AlphaFoldDB" id="A0A433JL81"/>
<comment type="catalytic activity">
    <reaction evidence="6">
        <text>acetyl-CoA + 2-oxoglutarate + H2O = (2R)-homocitrate + CoA + H(+)</text>
        <dbReference type="Rhea" id="RHEA:12929"/>
        <dbReference type="ChEBI" id="CHEBI:15377"/>
        <dbReference type="ChEBI" id="CHEBI:15378"/>
        <dbReference type="ChEBI" id="CHEBI:16810"/>
        <dbReference type="ChEBI" id="CHEBI:57287"/>
        <dbReference type="ChEBI" id="CHEBI:57288"/>
        <dbReference type="ChEBI" id="CHEBI:58884"/>
        <dbReference type="EC" id="2.3.3.14"/>
    </reaction>
</comment>
<proteinExistence type="inferred from homology"/>
<name>A0A433JL81_9GAMM</name>
<evidence type="ECO:0000259" key="7">
    <source>
        <dbReference type="PROSITE" id="PS50991"/>
    </source>
</evidence>
<dbReference type="Pfam" id="PF00682">
    <property type="entry name" value="HMGL-like"/>
    <property type="match status" value="1"/>
</dbReference>